<evidence type="ECO:0000313" key="5">
    <source>
        <dbReference type="Proteomes" id="UP001431010"/>
    </source>
</evidence>
<organism evidence="4 5">
    <name type="scientific">Bradyrhizobium ontarionense</name>
    <dbReference type="NCBI Taxonomy" id="2898149"/>
    <lineage>
        <taxon>Bacteria</taxon>
        <taxon>Pseudomonadati</taxon>
        <taxon>Pseudomonadota</taxon>
        <taxon>Alphaproteobacteria</taxon>
        <taxon>Hyphomicrobiales</taxon>
        <taxon>Nitrobacteraceae</taxon>
        <taxon>Bradyrhizobium</taxon>
    </lineage>
</organism>
<feature type="domain" description="AMP-dependent synthetase/ligase" evidence="3">
    <location>
        <begin position="27"/>
        <end position="368"/>
    </location>
</feature>
<evidence type="ECO:0000259" key="3">
    <source>
        <dbReference type="Pfam" id="PF00501"/>
    </source>
</evidence>
<dbReference type="SUPFAM" id="SSF56801">
    <property type="entry name" value="Acetyl-CoA synthetase-like"/>
    <property type="match status" value="1"/>
</dbReference>
<evidence type="ECO:0000313" key="4">
    <source>
        <dbReference type="EMBL" id="UFZ08037.1"/>
    </source>
</evidence>
<dbReference type="GO" id="GO:0016874">
    <property type="term" value="F:ligase activity"/>
    <property type="evidence" value="ECO:0007669"/>
    <property type="project" value="UniProtKB-KW"/>
</dbReference>
<dbReference type="Pfam" id="PF00501">
    <property type="entry name" value="AMP-binding"/>
    <property type="match status" value="1"/>
</dbReference>
<reference evidence="4" key="1">
    <citation type="journal article" date="2024" name="Antonie Van Leeuwenhoek">
        <title>Bradyrhizobium ontarionense sp. nov., a novel bacterial symbiont isolated from Aeschynomene indica (Indian jointvetch), harbours photosynthesis, nitrogen fixation and nitrous oxide (N2O) reductase genes.</title>
        <authorList>
            <person name="Bromfield E.S.P."/>
            <person name="Cloutier S."/>
        </authorList>
    </citation>
    <scope>NUCLEOTIDE SEQUENCE</scope>
    <source>
        <strain evidence="4">A19</strain>
    </source>
</reference>
<keyword evidence="2 4" id="KW-0436">Ligase</keyword>
<accession>A0ABY3RME7</accession>
<gene>
    <name evidence="4" type="ORF">LQG66_17820</name>
</gene>
<dbReference type="EMBL" id="CP088156">
    <property type="protein sequence ID" value="UFZ08037.1"/>
    <property type="molecule type" value="Genomic_DNA"/>
</dbReference>
<dbReference type="InterPro" id="IPR000873">
    <property type="entry name" value="AMP-dep_synth/lig_dom"/>
</dbReference>
<dbReference type="Proteomes" id="UP001431010">
    <property type="component" value="Chromosome"/>
</dbReference>
<dbReference type="Gene3D" id="3.40.50.12780">
    <property type="entry name" value="N-terminal domain of ligase-like"/>
    <property type="match status" value="1"/>
</dbReference>
<proteinExistence type="inferred from homology"/>
<name>A0ABY3RME7_9BRAD</name>
<dbReference type="PROSITE" id="PS00455">
    <property type="entry name" value="AMP_BINDING"/>
    <property type="match status" value="1"/>
</dbReference>
<dbReference type="InterPro" id="IPR045851">
    <property type="entry name" value="AMP-bd_C_sf"/>
</dbReference>
<dbReference type="PANTHER" id="PTHR43201">
    <property type="entry name" value="ACYL-COA SYNTHETASE"/>
    <property type="match status" value="1"/>
</dbReference>
<dbReference type="Gene3D" id="3.30.300.30">
    <property type="match status" value="1"/>
</dbReference>
<protein>
    <submittedName>
        <fullName evidence="4">Acyl--CoA ligase</fullName>
    </submittedName>
</protein>
<comment type="similarity">
    <text evidence="1">Belongs to the ATP-dependent AMP-binding enzyme family.</text>
</comment>
<keyword evidence="5" id="KW-1185">Reference proteome</keyword>
<sequence>MTAFNWTVSKLVAQIAQQPGDEVIYSFHRADGSVAKSTVNILVQRILAVMTKARSCNEEQPVVALFMENSAEFPAILLGLMAAGAVTVPINPNTNPADVRYIVTSSGVKYIIAGTSSPTFAIDSLGPGVEISTAESWVEGGPGTLNIADMPDIAGTQPSLIIHTSGTTSKPKGVVLPQGSLLDNGQLIANHFNFSRSNQLTTLPLYHVHALTFGLFSSLTTGGHLHVLESFKPQQWRELVTREKIDWTSIVPSLLPLLRMTGVSREVAPTLKGVFVSSAPLNEKAAGLFEKHSGIPLIQAYGMTECTCWATCCTLQHWRDEFQDQCRSIGHALPGVDMKILGPDDEELGEGATGEIVIGGKYLMLEYLNLPAVTAATLSARGLRSGDSGFYKLIHGTRYYFIAGRNKEVIIKNADKFSPSAIEDEIYQSFPDVAGYVAIVGYPHDLTGEDIGLCIDTRLFAATTTNKDSFTAFIQAMHASIRPSVVILKNSPIEKTFTGKIQRTKMRDLFSPFSKFMGGPRFVDAPD</sequence>
<dbReference type="InterPro" id="IPR042099">
    <property type="entry name" value="ANL_N_sf"/>
</dbReference>
<evidence type="ECO:0000256" key="2">
    <source>
        <dbReference type="ARBA" id="ARBA00022598"/>
    </source>
</evidence>
<dbReference type="RefSeq" id="WP_231327486.1">
    <property type="nucleotide sequence ID" value="NZ_CP088156.1"/>
</dbReference>
<dbReference type="PANTHER" id="PTHR43201:SF5">
    <property type="entry name" value="MEDIUM-CHAIN ACYL-COA LIGASE ACSF2, MITOCHONDRIAL"/>
    <property type="match status" value="1"/>
</dbReference>
<evidence type="ECO:0000256" key="1">
    <source>
        <dbReference type="ARBA" id="ARBA00006432"/>
    </source>
</evidence>
<dbReference type="InterPro" id="IPR020845">
    <property type="entry name" value="AMP-binding_CS"/>
</dbReference>